<comment type="caution">
    <text evidence="2">The sequence shown here is derived from an EMBL/GenBank/DDBJ whole genome shotgun (WGS) entry which is preliminary data.</text>
</comment>
<proteinExistence type="predicted"/>
<feature type="region of interest" description="Disordered" evidence="1">
    <location>
        <begin position="64"/>
        <end position="85"/>
    </location>
</feature>
<organism evidence="2 3">
    <name type="scientific">Senna tora</name>
    <dbReference type="NCBI Taxonomy" id="362788"/>
    <lineage>
        <taxon>Eukaryota</taxon>
        <taxon>Viridiplantae</taxon>
        <taxon>Streptophyta</taxon>
        <taxon>Embryophyta</taxon>
        <taxon>Tracheophyta</taxon>
        <taxon>Spermatophyta</taxon>
        <taxon>Magnoliopsida</taxon>
        <taxon>eudicotyledons</taxon>
        <taxon>Gunneridae</taxon>
        <taxon>Pentapetalae</taxon>
        <taxon>rosids</taxon>
        <taxon>fabids</taxon>
        <taxon>Fabales</taxon>
        <taxon>Fabaceae</taxon>
        <taxon>Caesalpinioideae</taxon>
        <taxon>Cassia clade</taxon>
        <taxon>Senna</taxon>
    </lineage>
</organism>
<reference evidence="2" key="1">
    <citation type="submission" date="2020-09" db="EMBL/GenBank/DDBJ databases">
        <title>Genome-Enabled Discovery of Anthraquinone Biosynthesis in Senna tora.</title>
        <authorList>
            <person name="Kang S.-H."/>
            <person name="Pandey R.P."/>
            <person name="Lee C.-M."/>
            <person name="Sim J.-S."/>
            <person name="Jeong J.-T."/>
            <person name="Choi B.-S."/>
            <person name="Jung M."/>
            <person name="Ginzburg D."/>
            <person name="Zhao K."/>
            <person name="Won S.Y."/>
            <person name="Oh T.-J."/>
            <person name="Yu Y."/>
            <person name="Kim N.-H."/>
            <person name="Lee O.R."/>
            <person name="Lee T.-H."/>
            <person name="Bashyal P."/>
            <person name="Kim T.-S."/>
            <person name="Lee W.-H."/>
            <person name="Kawkins C."/>
            <person name="Kim C.-K."/>
            <person name="Kim J.S."/>
            <person name="Ahn B.O."/>
            <person name="Rhee S.Y."/>
            <person name="Sohng J.K."/>
        </authorList>
    </citation>
    <scope>NUCLEOTIDE SEQUENCE</scope>
    <source>
        <tissue evidence="2">Leaf</tissue>
    </source>
</reference>
<dbReference type="EMBL" id="JAAIUW010000009">
    <property type="protein sequence ID" value="KAF7816789.1"/>
    <property type="molecule type" value="Genomic_DNA"/>
</dbReference>
<dbReference type="AlphaFoldDB" id="A0A834T718"/>
<protein>
    <submittedName>
        <fullName evidence="2">Uncharacterized protein</fullName>
    </submittedName>
</protein>
<sequence length="85" mass="9619">MGRSTASWHFDMRKKPEFRSTKSGSKAAGMDGALVMSEDYVFWSRPLMSELRSEARPIIPTYWEASVDGDPQPMEMDRTGEIEAS</sequence>
<evidence type="ECO:0000256" key="1">
    <source>
        <dbReference type="SAM" id="MobiDB-lite"/>
    </source>
</evidence>
<feature type="compositionally biased region" description="Basic and acidic residues" evidence="1">
    <location>
        <begin position="10"/>
        <end position="20"/>
    </location>
</feature>
<name>A0A834T718_9FABA</name>
<dbReference type="Proteomes" id="UP000634136">
    <property type="component" value="Unassembled WGS sequence"/>
</dbReference>
<gene>
    <name evidence="2" type="ORF">G2W53_030758</name>
</gene>
<keyword evidence="3" id="KW-1185">Reference proteome</keyword>
<accession>A0A834T718</accession>
<feature type="compositionally biased region" description="Basic and acidic residues" evidence="1">
    <location>
        <begin position="75"/>
        <end position="85"/>
    </location>
</feature>
<feature type="region of interest" description="Disordered" evidence="1">
    <location>
        <begin position="1"/>
        <end position="28"/>
    </location>
</feature>
<evidence type="ECO:0000313" key="2">
    <source>
        <dbReference type="EMBL" id="KAF7816789.1"/>
    </source>
</evidence>
<evidence type="ECO:0000313" key="3">
    <source>
        <dbReference type="Proteomes" id="UP000634136"/>
    </source>
</evidence>